<reference evidence="1 2" key="1">
    <citation type="submission" date="2020-08" db="EMBL/GenBank/DDBJ databases">
        <title>Genome sequence of Sphingomonas daechungensis KACC 18115T.</title>
        <authorList>
            <person name="Hyun D.-W."/>
            <person name="Bae J.-W."/>
        </authorList>
    </citation>
    <scope>NUCLEOTIDE SEQUENCE [LARGE SCALE GENOMIC DNA]</scope>
    <source>
        <strain evidence="1 2">KACC 18115</strain>
    </source>
</reference>
<evidence type="ECO:0000313" key="2">
    <source>
        <dbReference type="Proteomes" id="UP000516134"/>
    </source>
</evidence>
<dbReference type="EMBL" id="CP060780">
    <property type="protein sequence ID" value="QNP43153.1"/>
    <property type="molecule type" value="Genomic_DNA"/>
</dbReference>
<evidence type="ECO:0000313" key="1">
    <source>
        <dbReference type="EMBL" id="QNP43153.1"/>
    </source>
</evidence>
<gene>
    <name evidence="1" type="ORF">H9L15_14640</name>
</gene>
<protein>
    <submittedName>
        <fullName evidence="1">MarR family transcriptional regulator</fullName>
    </submittedName>
</protein>
<organism evidence="1 2">
    <name type="scientific">Sphingomonas daechungensis</name>
    <dbReference type="NCBI Taxonomy" id="1176646"/>
    <lineage>
        <taxon>Bacteria</taxon>
        <taxon>Pseudomonadati</taxon>
        <taxon>Pseudomonadota</taxon>
        <taxon>Alphaproteobacteria</taxon>
        <taxon>Sphingomonadales</taxon>
        <taxon>Sphingomonadaceae</taxon>
        <taxon>Sphingomonas</taxon>
    </lineage>
</organism>
<name>A0ABX6T1R0_9SPHN</name>
<dbReference type="Proteomes" id="UP000516134">
    <property type="component" value="Chromosome"/>
</dbReference>
<keyword evidence="2" id="KW-1185">Reference proteome</keyword>
<accession>A0ABX6T1R0</accession>
<sequence length="229" mass="25868">MARSFGEIAFNIAAEKATRSFQPVRRNSYYANDPRATAVWQPIGRSNQEARVIIGIRMHAAQSYDRKHKQKGQRNGPLGSIGIDVLRELYRMVDYRTGRLDPSIATICDRTRRSKQAVVDAMHRLQEHGFLVRVRRAEAIEGVHRGPQVRQITNAYGFSLPGCVAEEVDRKLSGASIPDCELSRREAQEEAIEGMLSEADPEQYLEYLFANDNDELVNGLLRLEASLPK</sequence>
<proteinExistence type="predicted"/>
<dbReference type="RefSeq" id="WP_187714583.1">
    <property type="nucleotide sequence ID" value="NZ_BAABJC010000001.1"/>
</dbReference>